<evidence type="ECO:0000256" key="6">
    <source>
        <dbReference type="ARBA" id="ARBA00023136"/>
    </source>
</evidence>
<evidence type="ECO:0000256" key="7">
    <source>
        <dbReference type="ARBA" id="ARBA00023170"/>
    </source>
</evidence>
<name>A0A2G8KMQ5_STIJA</name>
<evidence type="ECO:0000313" key="14">
    <source>
        <dbReference type="Proteomes" id="UP000230750"/>
    </source>
</evidence>
<dbReference type="GO" id="GO:0045211">
    <property type="term" value="C:postsynaptic membrane"/>
    <property type="evidence" value="ECO:0007669"/>
    <property type="project" value="InterPro"/>
</dbReference>
<dbReference type="InterPro" id="IPR006201">
    <property type="entry name" value="Neur_channel"/>
</dbReference>
<dbReference type="PROSITE" id="PS00236">
    <property type="entry name" value="NEUROTR_ION_CHANNEL"/>
    <property type="match status" value="1"/>
</dbReference>
<reference evidence="13 14" key="1">
    <citation type="journal article" date="2017" name="PLoS Biol.">
        <title>The sea cucumber genome provides insights into morphological evolution and visceral regeneration.</title>
        <authorList>
            <person name="Zhang X."/>
            <person name="Sun L."/>
            <person name="Yuan J."/>
            <person name="Sun Y."/>
            <person name="Gao Y."/>
            <person name="Zhang L."/>
            <person name="Li S."/>
            <person name="Dai H."/>
            <person name="Hamel J.F."/>
            <person name="Liu C."/>
            <person name="Yu Y."/>
            <person name="Liu S."/>
            <person name="Lin W."/>
            <person name="Guo K."/>
            <person name="Jin S."/>
            <person name="Xu P."/>
            <person name="Storey K.B."/>
            <person name="Huan P."/>
            <person name="Zhang T."/>
            <person name="Zhou Y."/>
            <person name="Zhang J."/>
            <person name="Lin C."/>
            <person name="Li X."/>
            <person name="Xing L."/>
            <person name="Huo D."/>
            <person name="Sun M."/>
            <person name="Wang L."/>
            <person name="Mercier A."/>
            <person name="Li F."/>
            <person name="Yang H."/>
            <person name="Xiang J."/>
        </authorList>
    </citation>
    <scope>NUCLEOTIDE SEQUENCE [LARGE SCALE GENOMIC DNA]</scope>
    <source>
        <strain evidence="13">Shaxun</strain>
        <tissue evidence="13">Muscle</tissue>
    </source>
</reference>
<dbReference type="FunFam" id="2.70.170.10:FF:000028">
    <property type="entry name" value="AcetylCholine Receptor"/>
    <property type="match status" value="1"/>
</dbReference>
<feature type="domain" description="Neurotransmitter-gated ion-channel ligand-binding" evidence="12">
    <location>
        <begin position="2"/>
        <end position="147"/>
    </location>
</feature>
<dbReference type="PRINTS" id="PR00252">
    <property type="entry name" value="NRIONCHANNEL"/>
</dbReference>
<keyword evidence="1 11" id="KW-0813">Transport</keyword>
<evidence type="ECO:0000259" key="12">
    <source>
        <dbReference type="Pfam" id="PF02931"/>
    </source>
</evidence>
<dbReference type="InterPro" id="IPR002394">
    <property type="entry name" value="Nicotinic_acetylcholine_rcpt"/>
</dbReference>
<protein>
    <submittedName>
        <fullName evidence="13">Putative acetylcholine receptor subunit alpha-like 1</fullName>
    </submittedName>
</protein>
<keyword evidence="2" id="KW-1003">Cell membrane</keyword>
<dbReference type="SUPFAM" id="SSF63712">
    <property type="entry name" value="Nicotinic receptor ligand binding domain-like"/>
    <property type="match status" value="1"/>
</dbReference>
<keyword evidence="7 13" id="KW-0675">Receptor</keyword>
<dbReference type="STRING" id="307972.A0A2G8KMQ5"/>
<dbReference type="Pfam" id="PF02931">
    <property type="entry name" value="Neur_chan_LBD"/>
    <property type="match status" value="1"/>
</dbReference>
<dbReference type="AlphaFoldDB" id="A0A2G8KMQ5"/>
<organism evidence="13 14">
    <name type="scientific">Stichopus japonicus</name>
    <name type="common">Sea cucumber</name>
    <dbReference type="NCBI Taxonomy" id="307972"/>
    <lineage>
        <taxon>Eukaryota</taxon>
        <taxon>Metazoa</taxon>
        <taxon>Echinodermata</taxon>
        <taxon>Eleutherozoa</taxon>
        <taxon>Echinozoa</taxon>
        <taxon>Holothuroidea</taxon>
        <taxon>Aspidochirotacea</taxon>
        <taxon>Aspidochirotida</taxon>
        <taxon>Stichopodidae</taxon>
        <taxon>Apostichopus</taxon>
    </lineage>
</organism>
<comment type="caution">
    <text evidence="13">The sequence shown here is derived from an EMBL/GenBank/DDBJ whole genome shotgun (WGS) entry which is preliminary data.</text>
</comment>
<evidence type="ECO:0000256" key="4">
    <source>
        <dbReference type="ARBA" id="ARBA00023018"/>
    </source>
</evidence>
<dbReference type="InterPro" id="IPR018000">
    <property type="entry name" value="Neurotransmitter_ion_chnl_CS"/>
</dbReference>
<keyword evidence="3" id="KW-0812">Transmembrane</keyword>
<evidence type="ECO:0000256" key="1">
    <source>
        <dbReference type="ARBA" id="ARBA00022448"/>
    </source>
</evidence>
<dbReference type="GO" id="GO:0004888">
    <property type="term" value="F:transmembrane signaling receptor activity"/>
    <property type="evidence" value="ECO:0007669"/>
    <property type="project" value="InterPro"/>
</dbReference>
<keyword evidence="8" id="KW-1071">Ligand-gated ion channel</keyword>
<gene>
    <name evidence="13" type="ORF">BSL78_13848</name>
</gene>
<dbReference type="InterPro" id="IPR006202">
    <property type="entry name" value="Neur_chan_lig-bd"/>
</dbReference>
<dbReference type="Gene3D" id="2.70.170.10">
    <property type="entry name" value="Neurotransmitter-gated ion-channel ligand-binding domain"/>
    <property type="match status" value="1"/>
</dbReference>
<dbReference type="OrthoDB" id="5975154at2759"/>
<dbReference type="Proteomes" id="UP000230750">
    <property type="component" value="Unassembled WGS sequence"/>
</dbReference>
<accession>A0A2G8KMQ5</accession>
<keyword evidence="6" id="KW-0472">Membrane</keyword>
<dbReference type="EMBL" id="MRZV01000473">
    <property type="protein sequence ID" value="PIK49283.1"/>
    <property type="molecule type" value="Genomic_DNA"/>
</dbReference>
<comment type="similarity">
    <text evidence="11">Belongs to the ligand-gated ion channel (TC 1.A.9) family.</text>
</comment>
<evidence type="ECO:0000256" key="10">
    <source>
        <dbReference type="ARBA" id="ARBA00034099"/>
    </source>
</evidence>
<evidence type="ECO:0000256" key="2">
    <source>
        <dbReference type="ARBA" id="ARBA00022475"/>
    </source>
</evidence>
<dbReference type="PANTHER" id="PTHR18945">
    <property type="entry name" value="NEUROTRANSMITTER GATED ION CHANNEL"/>
    <property type="match status" value="1"/>
</dbReference>
<keyword evidence="5 11" id="KW-0406">Ion transport</keyword>
<evidence type="ECO:0000256" key="9">
    <source>
        <dbReference type="ARBA" id="ARBA00023303"/>
    </source>
</evidence>
<keyword evidence="4" id="KW-0770">Synapse</keyword>
<keyword evidence="9 11" id="KW-0407">Ion channel</keyword>
<proteinExistence type="inferred from homology"/>
<evidence type="ECO:0000256" key="5">
    <source>
        <dbReference type="ARBA" id="ARBA00023065"/>
    </source>
</evidence>
<dbReference type="PRINTS" id="PR00254">
    <property type="entry name" value="NICOTINICR"/>
</dbReference>
<keyword evidence="14" id="KW-1185">Reference proteome</keyword>
<sequence>MSAYNPLIRPVANDSEKVVVYLGISLSQLVDIDEQNQLMVTSVWVNQEWNDSKLIWNPDEYEGITQMKIPIDQLWKPDLVLYNTADGSYDVDVVNSATVMYDGTVKWKPPANFRSSCNIDIEHFPFDLQTCYMKFGSWTYDGAVMELLPI</sequence>
<dbReference type="GO" id="GO:0022848">
    <property type="term" value="F:acetylcholine-gated monoatomic cation-selective channel activity"/>
    <property type="evidence" value="ECO:0007669"/>
    <property type="project" value="InterPro"/>
</dbReference>
<evidence type="ECO:0000256" key="3">
    <source>
        <dbReference type="ARBA" id="ARBA00022692"/>
    </source>
</evidence>
<evidence type="ECO:0000256" key="8">
    <source>
        <dbReference type="ARBA" id="ARBA00023286"/>
    </source>
</evidence>
<evidence type="ECO:0000313" key="13">
    <source>
        <dbReference type="EMBL" id="PIK49283.1"/>
    </source>
</evidence>
<comment type="subcellular location">
    <subcellularLocation>
        <location evidence="10">Synaptic cell membrane</location>
        <topology evidence="10">Multi-pass membrane protein</topology>
    </subcellularLocation>
</comment>
<evidence type="ECO:0000256" key="11">
    <source>
        <dbReference type="RuleBase" id="RU000687"/>
    </source>
</evidence>
<dbReference type="InterPro" id="IPR036734">
    <property type="entry name" value="Neur_chan_lig-bd_sf"/>
</dbReference>